<evidence type="ECO:0000259" key="4">
    <source>
        <dbReference type="PROSITE" id="PS50937"/>
    </source>
</evidence>
<organism evidence="5 6">
    <name type="scientific">Kaistia geumhonensis</name>
    <dbReference type="NCBI Taxonomy" id="410839"/>
    <lineage>
        <taxon>Bacteria</taxon>
        <taxon>Pseudomonadati</taxon>
        <taxon>Pseudomonadota</taxon>
        <taxon>Alphaproteobacteria</taxon>
        <taxon>Hyphomicrobiales</taxon>
        <taxon>Kaistiaceae</taxon>
        <taxon>Kaistia</taxon>
    </lineage>
</organism>
<dbReference type="PROSITE" id="PS50937">
    <property type="entry name" value="HTH_MERR_2"/>
    <property type="match status" value="1"/>
</dbReference>
<dbReference type="InterPro" id="IPR047057">
    <property type="entry name" value="MerR_fam"/>
</dbReference>
<dbReference type="Proteomes" id="UP001223743">
    <property type="component" value="Unassembled WGS sequence"/>
</dbReference>
<sequence>MRAISIGAVAKATGVKVPTIRYYEEVGLLPAADRTASNRRSYDQATVRRLRFIRHARDLGFSVEAIRQLIDLSDQPDRSCGDVDSIARLHLADIDEKIARLTALRSEVKRMVDEGAHGRVADCRVIEVLGDHAACLHEAH</sequence>
<dbReference type="RefSeq" id="WP_266280942.1">
    <property type="nucleotide sequence ID" value="NZ_JAPKNF010000001.1"/>
</dbReference>
<keyword evidence="3" id="KW-0804">Transcription</keyword>
<accession>A0ABU0M3I8</accession>
<feature type="domain" description="HTH merR-type" evidence="4">
    <location>
        <begin position="3"/>
        <end position="72"/>
    </location>
</feature>
<dbReference type="InterPro" id="IPR000551">
    <property type="entry name" value="MerR-type_HTH_dom"/>
</dbReference>
<dbReference type="PANTHER" id="PTHR30204:SF94">
    <property type="entry name" value="HEAVY METAL-DEPENDENT TRANSCRIPTIONAL REGULATOR HI_0293-RELATED"/>
    <property type="match status" value="1"/>
</dbReference>
<dbReference type="Pfam" id="PF09278">
    <property type="entry name" value="MerR-DNA-bind"/>
    <property type="match status" value="1"/>
</dbReference>
<dbReference type="GO" id="GO:0003677">
    <property type="term" value="F:DNA binding"/>
    <property type="evidence" value="ECO:0007669"/>
    <property type="project" value="UniProtKB-KW"/>
</dbReference>
<evidence type="ECO:0000313" key="5">
    <source>
        <dbReference type="EMBL" id="MDQ0515492.1"/>
    </source>
</evidence>
<dbReference type="PRINTS" id="PR00040">
    <property type="entry name" value="HTHMERR"/>
</dbReference>
<name>A0ABU0M3I8_9HYPH</name>
<protein>
    <submittedName>
        <fullName evidence="5">DNA-binding transcriptional MerR regulator</fullName>
    </submittedName>
</protein>
<evidence type="ECO:0000256" key="1">
    <source>
        <dbReference type="ARBA" id="ARBA00023015"/>
    </source>
</evidence>
<keyword evidence="6" id="KW-1185">Reference proteome</keyword>
<comment type="caution">
    <text evidence="5">The sequence shown here is derived from an EMBL/GenBank/DDBJ whole genome shotgun (WGS) entry which is preliminary data.</text>
</comment>
<dbReference type="InterPro" id="IPR009061">
    <property type="entry name" value="DNA-bd_dom_put_sf"/>
</dbReference>
<evidence type="ECO:0000256" key="3">
    <source>
        <dbReference type="ARBA" id="ARBA00023163"/>
    </source>
</evidence>
<gene>
    <name evidence="5" type="ORF">QO015_001105</name>
</gene>
<dbReference type="SMART" id="SM00422">
    <property type="entry name" value="HTH_MERR"/>
    <property type="match status" value="1"/>
</dbReference>
<evidence type="ECO:0000313" key="6">
    <source>
        <dbReference type="Proteomes" id="UP001223743"/>
    </source>
</evidence>
<dbReference type="InterPro" id="IPR015358">
    <property type="entry name" value="Tscrpt_reg_MerR_DNA-bd"/>
</dbReference>
<dbReference type="PANTHER" id="PTHR30204">
    <property type="entry name" value="REDOX-CYCLING DRUG-SENSING TRANSCRIPTIONAL ACTIVATOR SOXR"/>
    <property type="match status" value="1"/>
</dbReference>
<dbReference type="Pfam" id="PF00376">
    <property type="entry name" value="MerR"/>
    <property type="match status" value="1"/>
</dbReference>
<dbReference type="EMBL" id="JAUSWJ010000001">
    <property type="protein sequence ID" value="MDQ0515492.1"/>
    <property type="molecule type" value="Genomic_DNA"/>
</dbReference>
<dbReference type="CDD" id="cd04785">
    <property type="entry name" value="HTH_CadR-PbrR-like"/>
    <property type="match status" value="1"/>
</dbReference>
<proteinExistence type="predicted"/>
<reference evidence="5 6" key="1">
    <citation type="submission" date="2023-07" db="EMBL/GenBank/DDBJ databases">
        <title>Genomic Encyclopedia of Type Strains, Phase IV (KMG-IV): sequencing the most valuable type-strain genomes for metagenomic binning, comparative biology and taxonomic classification.</title>
        <authorList>
            <person name="Goeker M."/>
        </authorList>
    </citation>
    <scope>NUCLEOTIDE SEQUENCE [LARGE SCALE GENOMIC DNA]</scope>
    <source>
        <strain evidence="5 6">B1-1</strain>
    </source>
</reference>
<evidence type="ECO:0000256" key="2">
    <source>
        <dbReference type="ARBA" id="ARBA00023125"/>
    </source>
</evidence>
<dbReference type="SUPFAM" id="SSF46955">
    <property type="entry name" value="Putative DNA-binding domain"/>
    <property type="match status" value="1"/>
</dbReference>
<dbReference type="PROSITE" id="PS00552">
    <property type="entry name" value="HTH_MERR_1"/>
    <property type="match status" value="1"/>
</dbReference>
<dbReference type="Gene3D" id="1.10.1660.10">
    <property type="match status" value="1"/>
</dbReference>
<keyword evidence="2 5" id="KW-0238">DNA-binding</keyword>
<keyword evidence="1" id="KW-0805">Transcription regulation</keyword>